<dbReference type="Pfam" id="PF02653">
    <property type="entry name" value="BPD_transp_2"/>
    <property type="match status" value="1"/>
</dbReference>
<dbReference type="InterPro" id="IPR001851">
    <property type="entry name" value="ABC_transp_permease"/>
</dbReference>
<feature type="transmembrane region" description="Helical" evidence="6">
    <location>
        <begin position="59"/>
        <end position="81"/>
    </location>
</feature>
<feature type="transmembrane region" description="Helical" evidence="6">
    <location>
        <begin position="87"/>
        <end position="108"/>
    </location>
</feature>
<gene>
    <name evidence="7" type="ORF">ENQ77_01595</name>
</gene>
<dbReference type="InterPro" id="IPR043428">
    <property type="entry name" value="LivM-like"/>
</dbReference>
<accession>A0A7C2K2M8</accession>
<feature type="transmembrane region" description="Helical" evidence="6">
    <location>
        <begin position="113"/>
        <end position="133"/>
    </location>
</feature>
<protein>
    <submittedName>
        <fullName evidence="7">Branched-chain amino acid ABC transporter permease</fullName>
    </submittedName>
</protein>
<evidence type="ECO:0000256" key="3">
    <source>
        <dbReference type="ARBA" id="ARBA00022692"/>
    </source>
</evidence>
<feature type="transmembrane region" description="Helical" evidence="6">
    <location>
        <begin position="212"/>
        <end position="233"/>
    </location>
</feature>
<evidence type="ECO:0000313" key="7">
    <source>
        <dbReference type="EMBL" id="HEN27364.1"/>
    </source>
</evidence>
<dbReference type="GO" id="GO:0005886">
    <property type="term" value="C:plasma membrane"/>
    <property type="evidence" value="ECO:0007669"/>
    <property type="project" value="UniProtKB-SubCell"/>
</dbReference>
<reference evidence="7" key="1">
    <citation type="journal article" date="2020" name="mSystems">
        <title>Genome- and Community-Level Interaction Insights into Carbon Utilization and Element Cycling Functions of Hydrothermarchaeota in Hydrothermal Sediment.</title>
        <authorList>
            <person name="Zhou Z."/>
            <person name="Liu Y."/>
            <person name="Xu W."/>
            <person name="Pan J."/>
            <person name="Luo Z.H."/>
            <person name="Li M."/>
        </authorList>
    </citation>
    <scope>NUCLEOTIDE SEQUENCE [LARGE SCALE GENOMIC DNA]</scope>
    <source>
        <strain evidence="7">SpSt-34</strain>
    </source>
</reference>
<comment type="caution">
    <text evidence="7">The sequence shown here is derived from an EMBL/GenBank/DDBJ whole genome shotgun (WGS) entry which is preliminary data.</text>
</comment>
<keyword evidence="4 6" id="KW-1133">Transmembrane helix</keyword>
<feature type="transmembrane region" description="Helical" evidence="6">
    <location>
        <begin position="245"/>
        <end position="272"/>
    </location>
</feature>
<evidence type="ECO:0000256" key="4">
    <source>
        <dbReference type="ARBA" id="ARBA00022989"/>
    </source>
</evidence>
<dbReference type="CDD" id="cd06581">
    <property type="entry name" value="TM_PBP1_LivM_like"/>
    <property type="match status" value="1"/>
</dbReference>
<keyword evidence="3 6" id="KW-0812">Transmembrane</keyword>
<name>A0A7C2K2M8_UNCW3</name>
<feature type="transmembrane region" description="Helical" evidence="6">
    <location>
        <begin position="159"/>
        <end position="175"/>
    </location>
</feature>
<keyword evidence="2" id="KW-1003">Cell membrane</keyword>
<comment type="subcellular location">
    <subcellularLocation>
        <location evidence="1">Cell membrane</location>
        <topology evidence="1">Multi-pass membrane protein</topology>
    </subcellularLocation>
</comment>
<feature type="transmembrane region" description="Helical" evidence="6">
    <location>
        <begin position="284"/>
        <end position="307"/>
    </location>
</feature>
<evidence type="ECO:0000256" key="2">
    <source>
        <dbReference type="ARBA" id="ARBA00022475"/>
    </source>
</evidence>
<dbReference type="EMBL" id="DSOL01000042">
    <property type="protein sequence ID" value="HEN27364.1"/>
    <property type="molecule type" value="Genomic_DNA"/>
</dbReference>
<dbReference type="AlphaFoldDB" id="A0A7C2K2M8"/>
<feature type="transmembrane region" description="Helical" evidence="6">
    <location>
        <begin position="34"/>
        <end position="52"/>
    </location>
</feature>
<organism evidence="7">
    <name type="scientific">candidate division WOR-3 bacterium</name>
    <dbReference type="NCBI Taxonomy" id="2052148"/>
    <lineage>
        <taxon>Bacteria</taxon>
        <taxon>Bacteria division WOR-3</taxon>
    </lineage>
</organism>
<proteinExistence type="predicted"/>
<feature type="transmembrane region" description="Helical" evidence="6">
    <location>
        <begin position="12"/>
        <end position="28"/>
    </location>
</feature>
<evidence type="ECO:0000256" key="1">
    <source>
        <dbReference type="ARBA" id="ARBA00004651"/>
    </source>
</evidence>
<evidence type="ECO:0000256" key="5">
    <source>
        <dbReference type="ARBA" id="ARBA00023136"/>
    </source>
</evidence>
<evidence type="ECO:0000256" key="6">
    <source>
        <dbReference type="SAM" id="Phobius"/>
    </source>
</evidence>
<dbReference type="PANTHER" id="PTHR30482:SF17">
    <property type="entry name" value="ABC TRANSPORTER ATP-BINDING PROTEIN"/>
    <property type="match status" value="1"/>
</dbReference>
<dbReference type="PANTHER" id="PTHR30482">
    <property type="entry name" value="HIGH-AFFINITY BRANCHED-CHAIN AMINO ACID TRANSPORT SYSTEM PERMEASE"/>
    <property type="match status" value="1"/>
</dbReference>
<sequence>MLKKLGIDKTELCIILLTLTLITFPFIGAPKSVLLYLFLFFVYMTLSMAWNLVAGYAGLVSLCPPAFFGLAGYSLAIFTLLKFSVCVAIGVGILVAILFALIISIPIFRLMGIYFSISTLVIPEALRIAFFLWRPIKGTFHGGGAGYMIPVTEKLKMETIYLFSLFVAAFSIYILKKIKNSKFGFGLAAIRDNQRTATSCGINVYKLKLQSFIISAILIALAGSVFYIYQGFIEPSSAFNIKWTMIAMLSTVIGGMGTLFGPVMGSAFVTFLHFLLARYGNLSLLIQGVILVAIMLLLPRGIMGFLLGKSNKVY</sequence>
<dbReference type="GO" id="GO:0015658">
    <property type="term" value="F:branched-chain amino acid transmembrane transporter activity"/>
    <property type="evidence" value="ECO:0007669"/>
    <property type="project" value="InterPro"/>
</dbReference>
<keyword evidence="5 6" id="KW-0472">Membrane</keyword>